<evidence type="ECO:0000256" key="2">
    <source>
        <dbReference type="ARBA" id="ARBA00023002"/>
    </source>
</evidence>
<dbReference type="GO" id="GO:0051287">
    <property type="term" value="F:NAD binding"/>
    <property type="evidence" value="ECO:0007669"/>
    <property type="project" value="InterPro"/>
</dbReference>
<comment type="caution">
    <text evidence="7">The sequence shown here is derived from an EMBL/GenBank/DDBJ whole genome shotgun (WGS) entry which is preliminary data.</text>
</comment>
<dbReference type="SUPFAM" id="SSF51735">
    <property type="entry name" value="NAD(P)-binding Rossmann-fold domains"/>
    <property type="match status" value="1"/>
</dbReference>
<evidence type="ECO:0000313" key="7">
    <source>
        <dbReference type="EMBL" id="PQO31221.1"/>
    </source>
</evidence>
<dbReference type="EMBL" id="PUIA01000037">
    <property type="protein sequence ID" value="PQO31221.1"/>
    <property type="molecule type" value="Genomic_DNA"/>
</dbReference>
<dbReference type="PROSITE" id="PS00065">
    <property type="entry name" value="D_2_HYDROXYACID_DH_1"/>
    <property type="match status" value="1"/>
</dbReference>
<dbReference type="InterPro" id="IPR029752">
    <property type="entry name" value="D-isomer_DH_CS1"/>
</dbReference>
<dbReference type="PANTHER" id="PTHR43761:SF1">
    <property type="entry name" value="D-ISOMER SPECIFIC 2-HYDROXYACID DEHYDROGENASE CATALYTIC DOMAIN-CONTAINING PROTEIN-RELATED"/>
    <property type="match status" value="1"/>
</dbReference>
<keyword evidence="2 4" id="KW-0560">Oxidoreductase</keyword>
<dbReference type="InterPro" id="IPR043322">
    <property type="entry name" value="CtBP"/>
</dbReference>
<dbReference type="PANTHER" id="PTHR43761">
    <property type="entry name" value="D-ISOMER SPECIFIC 2-HYDROXYACID DEHYDROGENASE FAMILY PROTEIN (AFU_ORTHOLOGUE AFUA_1G13630)"/>
    <property type="match status" value="1"/>
</dbReference>
<gene>
    <name evidence="7" type="ORF">C5Y96_12815</name>
</gene>
<feature type="domain" description="D-isomer specific 2-hydroxyacid dehydrogenase NAD-binding" evidence="6">
    <location>
        <begin position="112"/>
        <end position="284"/>
    </location>
</feature>
<dbReference type="OrthoDB" id="277029at2"/>
<evidence type="ECO:0000256" key="3">
    <source>
        <dbReference type="ARBA" id="ARBA00023027"/>
    </source>
</evidence>
<dbReference type="Gene3D" id="3.40.50.720">
    <property type="entry name" value="NAD(P)-binding Rossmann-like Domain"/>
    <property type="match status" value="2"/>
</dbReference>
<accession>A0A2S8FGD0</accession>
<protein>
    <submittedName>
        <fullName evidence="7">C-terminal binding protein</fullName>
    </submittedName>
</protein>
<dbReference type="PROSITE" id="PS00671">
    <property type="entry name" value="D_2_HYDROXYACID_DH_3"/>
    <property type="match status" value="1"/>
</dbReference>
<evidence type="ECO:0000256" key="1">
    <source>
        <dbReference type="ARBA" id="ARBA00005854"/>
    </source>
</evidence>
<dbReference type="GO" id="GO:0003714">
    <property type="term" value="F:transcription corepressor activity"/>
    <property type="evidence" value="ECO:0007669"/>
    <property type="project" value="InterPro"/>
</dbReference>
<organism evidence="7 8">
    <name type="scientific">Blastopirellula marina</name>
    <dbReference type="NCBI Taxonomy" id="124"/>
    <lineage>
        <taxon>Bacteria</taxon>
        <taxon>Pseudomonadati</taxon>
        <taxon>Planctomycetota</taxon>
        <taxon>Planctomycetia</taxon>
        <taxon>Pirellulales</taxon>
        <taxon>Pirellulaceae</taxon>
        <taxon>Blastopirellula</taxon>
    </lineage>
</organism>
<dbReference type="SUPFAM" id="SSF52283">
    <property type="entry name" value="Formate/glycerate dehydrogenase catalytic domain-like"/>
    <property type="match status" value="1"/>
</dbReference>
<dbReference type="Pfam" id="PF02826">
    <property type="entry name" value="2-Hacid_dh_C"/>
    <property type="match status" value="1"/>
</dbReference>
<feature type="domain" description="D-isomer specific 2-hydroxyacid dehydrogenase catalytic" evidence="5">
    <location>
        <begin position="17"/>
        <end position="314"/>
    </location>
</feature>
<reference evidence="7 8" key="1">
    <citation type="submission" date="2018-02" db="EMBL/GenBank/DDBJ databases">
        <title>Comparative genomes isolates from brazilian mangrove.</title>
        <authorList>
            <person name="Araujo J.E."/>
            <person name="Taketani R.G."/>
            <person name="Silva M.C.P."/>
            <person name="Loureco M.V."/>
            <person name="Andreote F.D."/>
        </authorList>
    </citation>
    <scope>NUCLEOTIDE SEQUENCE [LARGE SCALE GENOMIC DNA]</scope>
    <source>
        <strain evidence="7 8">HEX-2 MGV</strain>
    </source>
</reference>
<sequence length="321" mass="34506">MAKFHVLLTDYAWEELEIEKQVLADNDVQLIVATAKDEDSLAALAKEHQVDAIMTNWAQVTEKVISASPNVKIVARLGIGLDNIDMAYCTSKGILVTNTPDYCLIEVAEHTLALIFACARKVAMYHHDTMSGKYDLSAGPIMRRMEGQTLGIVGLGNIGMLLAKKAKCLGLNVIATSRSGKTMDGVETVDMDTLLAKSDYVSLLIPATAETKKSFGAEQFQKMKPTAYLINTARGAIVDHDALAAALAAGELAGAALDVQDPEPCDLTIAPYNDPRVIVTPHAAFVSFESLENMRGRVSQQVVDCLLGKTPENVRNGLTAG</sequence>
<name>A0A2S8FGD0_9BACT</name>
<evidence type="ECO:0000259" key="6">
    <source>
        <dbReference type="Pfam" id="PF02826"/>
    </source>
</evidence>
<comment type="similarity">
    <text evidence="1 4">Belongs to the D-isomer specific 2-hydroxyacid dehydrogenase family.</text>
</comment>
<dbReference type="InterPro" id="IPR006140">
    <property type="entry name" value="D-isomer_DH_NAD-bd"/>
</dbReference>
<evidence type="ECO:0000259" key="5">
    <source>
        <dbReference type="Pfam" id="PF00389"/>
    </source>
</evidence>
<dbReference type="Proteomes" id="UP000240009">
    <property type="component" value="Unassembled WGS sequence"/>
</dbReference>
<dbReference type="AlphaFoldDB" id="A0A2S8FGD0"/>
<dbReference type="InterPro" id="IPR050418">
    <property type="entry name" value="D-iso_2-hydroxyacid_DH_PdxB"/>
</dbReference>
<dbReference type="InterPro" id="IPR029753">
    <property type="entry name" value="D-isomer_DH_CS"/>
</dbReference>
<dbReference type="RefSeq" id="WP_105353832.1">
    <property type="nucleotide sequence ID" value="NZ_PUIA01000037.1"/>
</dbReference>
<keyword evidence="3" id="KW-0520">NAD</keyword>
<evidence type="ECO:0000313" key="8">
    <source>
        <dbReference type="Proteomes" id="UP000240009"/>
    </source>
</evidence>
<dbReference type="GO" id="GO:0016616">
    <property type="term" value="F:oxidoreductase activity, acting on the CH-OH group of donors, NAD or NADP as acceptor"/>
    <property type="evidence" value="ECO:0007669"/>
    <property type="project" value="InterPro"/>
</dbReference>
<dbReference type="InterPro" id="IPR036291">
    <property type="entry name" value="NAD(P)-bd_dom_sf"/>
</dbReference>
<dbReference type="Pfam" id="PF00389">
    <property type="entry name" value="2-Hacid_dh"/>
    <property type="match status" value="1"/>
</dbReference>
<proteinExistence type="inferred from homology"/>
<evidence type="ECO:0000256" key="4">
    <source>
        <dbReference type="RuleBase" id="RU003719"/>
    </source>
</evidence>
<dbReference type="InterPro" id="IPR006139">
    <property type="entry name" value="D-isomer_2_OHA_DH_cat_dom"/>
</dbReference>
<dbReference type="CDD" id="cd05299">
    <property type="entry name" value="CtBP_dh"/>
    <property type="match status" value="1"/>
</dbReference>